<dbReference type="Proteomes" id="UP000242715">
    <property type="component" value="Unassembled WGS sequence"/>
</dbReference>
<keyword evidence="2" id="KW-1185">Reference proteome</keyword>
<evidence type="ECO:0000313" key="2">
    <source>
        <dbReference type="Proteomes" id="UP000242715"/>
    </source>
</evidence>
<gene>
    <name evidence="1" type="ORF">TSUD_351710</name>
</gene>
<sequence>MSEEERIGEMDIALKSNCEHFLSTQFSSPNLRDLDDMAVKVAYLVHWLGFLEGVKSSIILAFQYFYPIGPYVVNCAH</sequence>
<dbReference type="AlphaFoldDB" id="A0A2Z6NVS3"/>
<reference evidence="2" key="1">
    <citation type="journal article" date="2017" name="Front. Plant Sci.">
        <title>Climate Clever Clovers: New Paradigm to Reduce the Environmental Footprint of Ruminants by Breeding Low Methanogenic Forages Utilizing Haplotype Variation.</title>
        <authorList>
            <person name="Kaur P."/>
            <person name="Appels R."/>
            <person name="Bayer P.E."/>
            <person name="Keeble-Gagnere G."/>
            <person name="Wang J."/>
            <person name="Hirakawa H."/>
            <person name="Shirasawa K."/>
            <person name="Vercoe P."/>
            <person name="Stefanova K."/>
            <person name="Durmic Z."/>
            <person name="Nichols P."/>
            <person name="Revell C."/>
            <person name="Isobe S.N."/>
            <person name="Edwards D."/>
            <person name="Erskine W."/>
        </authorList>
    </citation>
    <scope>NUCLEOTIDE SEQUENCE [LARGE SCALE GENOMIC DNA]</scope>
    <source>
        <strain evidence="2">cv. Daliak</strain>
    </source>
</reference>
<protein>
    <submittedName>
        <fullName evidence="1">Uncharacterized protein</fullName>
    </submittedName>
</protein>
<organism evidence="1 2">
    <name type="scientific">Trifolium subterraneum</name>
    <name type="common">Subterranean clover</name>
    <dbReference type="NCBI Taxonomy" id="3900"/>
    <lineage>
        <taxon>Eukaryota</taxon>
        <taxon>Viridiplantae</taxon>
        <taxon>Streptophyta</taxon>
        <taxon>Embryophyta</taxon>
        <taxon>Tracheophyta</taxon>
        <taxon>Spermatophyta</taxon>
        <taxon>Magnoliopsida</taxon>
        <taxon>eudicotyledons</taxon>
        <taxon>Gunneridae</taxon>
        <taxon>Pentapetalae</taxon>
        <taxon>rosids</taxon>
        <taxon>fabids</taxon>
        <taxon>Fabales</taxon>
        <taxon>Fabaceae</taxon>
        <taxon>Papilionoideae</taxon>
        <taxon>50 kb inversion clade</taxon>
        <taxon>NPAAA clade</taxon>
        <taxon>Hologalegina</taxon>
        <taxon>IRL clade</taxon>
        <taxon>Trifolieae</taxon>
        <taxon>Trifolium</taxon>
    </lineage>
</organism>
<dbReference type="EMBL" id="DF974408">
    <property type="protein sequence ID" value="GAU48331.1"/>
    <property type="molecule type" value="Genomic_DNA"/>
</dbReference>
<evidence type="ECO:0000313" key="1">
    <source>
        <dbReference type="EMBL" id="GAU48331.1"/>
    </source>
</evidence>
<name>A0A2Z6NVS3_TRISU</name>
<proteinExistence type="predicted"/>
<accession>A0A2Z6NVS3</accession>